<dbReference type="AlphaFoldDB" id="A0A840BEU1"/>
<comment type="caution">
    <text evidence="1">The sequence shown here is derived from an EMBL/GenBank/DDBJ whole genome shotgun (WGS) entry which is preliminary data.</text>
</comment>
<reference evidence="1 2" key="1">
    <citation type="submission" date="2020-08" db="EMBL/GenBank/DDBJ databases">
        <title>Genomic Encyclopedia of Type Strains, Phase IV (KMG-IV): sequencing the most valuable type-strain genomes for metagenomic binning, comparative biology and taxonomic classification.</title>
        <authorList>
            <person name="Goeker M."/>
        </authorList>
    </citation>
    <scope>NUCLEOTIDE SEQUENCE [LARGE SCALE GENOMIC DNA]</scope>
    <source>
        <strain evidence="1 2">DSM 106739</strain>
    </source>
</reference>
<keyword evidence="2" id="KW-1185">Reference proteome</keyword>
<accession>A0A840BEU1</accession>
<evidence type="ECO:0000313" key="1">
    <source>
        <dbReference type="EMBL" id="MBB4012041.1"/>
    </source>
</evidence>
<sequence length="84" mass="9261">MKIAAIGGACDTLEARIREQMRELETLGGMVADDFFLVRVEQAREEADSVDRYAILAGLNQDLSNQLATLVLSLYERPAAFVEA</sequence>
<dbReference type="EMBL" id="JACIET010000001">
    <property type="protein sequence ID" value="MBB4012041.1"/>
    <property type="molecule type" value="Genomic_DNA"/>
</dbReference>
<dbReference type="RefSeq" id="WP_183633370.1">
    <property type="nucleotide sequence ID" value="NZ_BAABLE010000011.1"/>
</dbReference>
<dbReference type="Proteomes" id="UP000561045">
    <property type="component" value="Unassembled WGS sequence"/>
</dbReference>
<name>A0A840BEU1_9RHOO</name>
<proteinExistence type="predicted"/>
<protein>
    <submittedName>
        <fullName evidence="1">Uncharacterized protein</fullName>
    </submittedName>
</protein>
<evidence type="ECO:0000313" key="2">
    <source>
        <dbReference type="Proteomes" id="UP000561045"/>
    </source>
</evidence>
<gene>
    <name evidence="1" type="ORF">GGR36_001349</name>
</gene>
<organism evidence="1 2">
    <name type="scientific">Niveibacterium umoris</name>
    <dbReference type="NCBI Taxonomy" id="1193620"/>
    <lineage>
        <taxon>Bacteria</taxon>
        <taxon>Pseudomonadati</taxon>
        <taxon>Pseudomonadota</taxon>
        <taxon>Betaproteobacteria</taxon>
        <taxon>Rhodocyclales</taxon>
        <taxon>Rhodocyclaceae</taxon>
        <taxon>Niveibacterium</taxon>
    </lineage>
</organism>